<evidence type="ECO:0008006" key="3">
    <source>
        <dbReference type="Google" id="ProtNLM"/>
    </source>
</evidence>
<protein>
    <recommendedName>
        <fullName evidence="3">GIY-YIG domain-containing protein</fullName>
    </recommendedName>
</protein>
<organism evidence="1 2">
    <name type="scientific">Metabacillus endolithicus</name>
    <dbReference type="NCBI Taxonomy" id="1535204"/>
    <lineage>
        <taxon>Bacteria</taxon>
        <taxon>Bacillati</taxon>
        <taxon>Bacillota</taxon>
        <taxon>Bacilli</taxon>
        <taxon>Bacillales</taxon>
        <taxon>Bacillaceae</taxon>
        <taxon>Metabacillus</taxon>
    </lineage>
</organism>
<comment type="caution">
    <text evidence="1">The sequence shown here is derived from an EMBL/GenBank/DDBJ whole genome shotgun (WGS) entry which is preliminary data.</text>
</comment>
<evidence type="ECO:0000313" key="1">
    <source>
        <dbReference type="EMBL" id="MFD2216456.1"/>
    </source>
</evidence>
<keyword evidence="2" id="KW-1185">Reference proteome</keyword>
<reference evidence="2" key="1">
    <citation type="journal article" date="2019" name="Int. J. Syst. Evol. Microbiol.">
        <title>The Global Catalogue of Microorganisms (GCM) 10K type strain sequencing project: providing services to taxonomists for standard genome sequencing and annotation.</title>
        <authorList>
            <consortium name="The Broad Institute Genomics Platform"/>
            <consortium name="The Broad Institute Genome Sequencing Center for Infectious Disease"/>
            <person name="Wu L."/>
            <person name="Ma J."/>
        </authorList>
    </citation>
    <scope>NUCLEOTIDE SEQUENCE [LARGE SCALE GENOMIC DNA]</scope>
    <source>
        <strain evidence="2">CGMCC 1.15474</strain>
    </source>
</reference>
<dbReference type="RefSeq" id="WP_379053315.1">
    <property type="nucleotide sequence ID" value="NZ_JBHUIK010000007.1"/>
</dbReference>
<evidence type="ECO:0000313" key="2">
    <source>
        <dbReference type="Proteomes" id="UP001597318"/>
    </source>
</evidence>
<proteinExistence type="predicted"/>
<dbReference type="Proteomes" id="UP001597318">
    <property type="component" value="Unassembled WGS sequence"/>
</dbReference>
<sequence length="293" mass="34028">MQTALLHNGNAVNTKEYDESIHGSRLFCIDKNCQAPLIYVGKSSTMNAHFKTTGKGDSRHVKGCGFYERLDILESVNKTKEYQTQMSDSLSETIIRLSMNRIDPDYQSKTIERETKEEKNEEKKVKLKNETETPQSISSVKGVVKLLTEYEPDLLATILINVGNGRKIPISELIVNQQDAHHLLWLDRTLPKVGYFVYGLIDRVIKREKVMYINFKKEDDVPFTIVIFQEYWKEFSYTEEDLVGQHALVYGHLRKNEYEGNQKTEMLIKGDKYLEKFKTKKQLNNINTTKEDE</sequence>
<dbReference type="EMBL" id="JBHUIK010000007">
    <property type="protein sequence ID" value="MFD2216456.1"/>
    <property type="molecule type" value="Genomic_DNA"/>
</dbReference>
<gene>
    <name evidence="1" type="ORF">ACFSKK_22530</name>
</gene>
<accession>A0ABW5C5S4</accession>
<name>A0ABW5C5S4_9BACI</name>